<feature type="active site" description="Nucleophile" evidence="5">
    <location>
        <position position="171"/>
    </location>
</feature>
<dbReference type="EMBL" id="RZGR01000017">
    <property type="protein sequence ID" value="RUQ85326.1"/>
    <property type="molecule type" value="Genomic_DNA"/>
</dbReference>
<dbReference type="GO" id="GO:0016811">
    <property type="term" value="F:hydrolase activity, acting on carbon-nitrogen (but not peptide) bonds, in linear amides"/>
    <property type="evidence" value="ECO:0007669"/>
    <property type="project" value="UniProtKB-ARBA"/>
</dbReference>
<evidence type="ECO:0000256" key="2">
    <source>
        <dbReference type="ARBA" id="ARBA00022801"/>
    </source>
</evidence>
<dbReference type="Pfam" id="PF01112">
    <property type="entry name" value="Asparaginase_2"/>
    <property type="match status" value="1"/>
</dbReference>
<dbReference type="Gene3D" id="3.60.20.30">
    <property type="entry name" value="(Glycosyl)asparaginase"/>
    <property type="match status" value="1"/>
</dbReference>
<dbReference type="AlphaFoldDB" id="A0A3S0VAH6"/>
<evidence type="ECO:0000313" key="9">
    <source>
        <dbReference type="Proteomes" id="UP000288012"/>
    </source>
</evidence>
<evidence type="ECO:0000256" key="5">
    <source>
        <dbReference type="PIRSR" id="PIRSR600246-1"/>
    </source>
</evidence>
<dbReference type="GO" id="GO:0008233">
    <property type="term" value="F:peptidase activity"/>
    <property type="evidence" value="ECO:0007669"/>
    <property type="project" value="UniProtKB-KW"/>
</dbReference>
<dbReference type="InterPro" id="IPR000246">
    <property type="entry name" value="Peptidase_T2"/>
</dbReference>
<protein>
    <recommendedName>
        <fullName evidence="4">Isoaspartyl peptidase</fullName>
    </recommendedName>
</protein>
<dbReference type="OrthoDB" id="9780217at2"/>
<dbReference type="FunFam" id="3.60.20.30:FF:000001">
    <property type="entry name" value="Isoaspartyl peptidase/L-asparaginase"/>
    <property type="match status" value="1"/>
</dbReference>
<dbReference type="SUPFAM" id="SSF56235">
    <property type="entry name" value="N-terminal nucleophile aminohydrolases (Ntn hydrolases)"/>
    <property type="match status" value="1"/>
</dbReference>
<sequence>MSKIAFAVHGGASNSYPFLKKNLKEYEEGLAEAAQAGYKILRRGGSALNAVEEGVKVLEDNPIFNAGRGSALNCQGEIEMDASIMDGKTLKAGAVSMVRSVKNPISLARIITYKTKHVFLSGYGALEVARNEGIYLEADSYFYTDHMQEIFRKLSKHETIQKIMEKKIYGTVGAVALDRRGNLAAGTSTGGTSNCLPGRIGDSCVIGAGCYANNKTCAVSGTGEGEYLIRGVIAHTISMMVELKQMGMQEACDYVLHKRHNNRRGHIGVIAINAAGEIGISFNTPIMKRAWISADEPLQVKIFP</sequence>
<evidence type="ECO:0000256" key="1">
    <source>
        <dbReference type="ARBA" id="ARBA00022670"/>
    </source>
</evidence>
<dbReference type="PANTHER" id="PTHR10188">
    <property type="entry name" value="L-ASPARAGINASE"/>
    <property type="match status" value="1"/>
</dbReference>
<feature type="binding site" evidence="6">
    <location>
        <begin position="222"/>
        <end position="225"/>
    </location>
    <ligand>
        <name>substrate</name>
    </ligand>
</feature>
<evidence type="ECO:0000256" key="4">
    <source>
        <dbReference type="ARBA" id="ARBA00069124"/>
    </source>
</evidence>
<dbReference type="GO" id="GO:0006508">
    <property type="term" value="P:proteolysis"/>
    <property type="evidence" value="ECO:0007669"/>
    <property type="project" value="UniProtKB-KW"/>
</dbReference>
<dbReference type="CDD" id="cd04701">
    <property type="entry name" value="Asparaginase_2"/>
    <property type="match status" value="1"/>
</dbReference>
<dbReference type="RefSeq" id="WP_126953654.1">
    <property type="nucleotide sequence ID" value="NZ_RZGR01000017.1"/>
</dbReference>
<evidence type="ECO:0000256" key="3">
    <source>
        <dbReference type="ARBA" id="ARBA00022813"/>
    </source>
</evidence>
<keyword evidence="9" id="KW-1185">Reference proteome</keyword>
<organism evidence="8 9">
    <name type="scientific">Legionella septentrionalis</name>
    <dbReference type="NCBI Taxonomy" id="2498109"/>
    <lineage>
        <taxon>Bacteria</taxon>
        <taxon>Pseudomonadati</taxon>
        <taxon>Pseudomonadota</taxon>
        <taxon>Gammaproteobacteria</taxon>
        <taxon>Legionellales</taxon>
        <taxon>Legionellaceae</taxon>
        <taxon>Legionella</taxon>
    </lineage>
</organism>
<comment type="caution">
    <text evidence="8">The sequence shown here is derived from an EMBL/GenBank/DDBJ whole genome shotgun (WGS) entry which is preliminary data.</text>
</comment>
<proteinExistence type="predicted"/>
<gene>
    <name evidence="8" type="ORF">EKM59_06715</name>
</gene>
<keyword evidence="1" id="KW-0645">Protease</keyword>
<evidence type="ECO:0000313" key="8">
    <source>
        <dbReference type="EMBL" id="RUQ85326.1"/>
    </source>
</evidence>
<accession>A0A3S0VAH6</accession>
<feature type="binding site" evidence="6">
    <location>
        <begin position="199"/>
        <end position="202"/>
    </location>
    <ligand>
        <name>substrate</name>
    </ligand>
</feature>
<dbReference type="Proteomes" id="UP000288012">
    <property type="component" value="Unassembled WGS sequence"/>
</dbReference>
<dbReference type="PANTHER" id="PTHR10188:SF6">
    <property type="entry name" value="N(4)-(BETA-N-ACETYLGLUCOSAMINYL)-L-ASPARAGINASE"/>
    <property type="match status" value="1"/>
</dbReference>
<evidence type="ECO:0000256" key="6">
    <source>
        <dbReference type="PIRSR" id="PIRSR600246-2"/>
    </source>
</evidence>
<evidence type="ECO:0000256" key="7">
    <source>
        <dbReference type="PIRSR" id="PIRSR600246-3"/>
    </source>
</evidence>
<keyword evidence="3" id="KW-0068">Autocatalytic cleavage</keyword>
<feature type="site" description="Cleavage; by autolysis" evidence="7">
    <location>
        <begin position="170"/>
        <end position="171"/>
    </location>
</feature>
<dbReference type="InterPro" id="IPR029055">
    <property type="entry name" value="Ntn_hydrolases_N"/>
</dbReference>
<keyword evidence="2" id="KW-0378">Hydrolase</keyword>
<reference evidence="8 9" key="1">
    <citation type="submission" date="2018-12" db="EMBL/GenBank/DDBJ databases">
        <title>Legionella sp,whole genome shotgun sequence.</title>
        <authorList>
            <person name="Wu H."/>
        </authorList>
    </citation>
    <scope>NUCLEOTIDE SEQUENCE [LARGE SCALE GENOMIC DNA]</scope>
    <source>
        <strain evidence="9">km714</strain>
    </source>
</reference>
<name>A0A3S0VAH6_9GAMM</name>